<dbReference type="Pfam" id="PF18821">
    <property type="entry name" value="LPD7"/>
    <property type="match status" value="1"/>
</dbReference>
<dbReference type="EMBL" id="NBTZ01000078">
    <property type="protein sequence ID" value="OTP73209.1"/>
    <property type="molecule type" value="Genomic_DNA"/>
</dbReference>
<organism evidence="3 4">
    <name type="scientific">Caballeronia sordidicola</name>
    <name type="common">Burkholderia sordidicola</name>
    <dbReference type="NCBI Taxonomy" id="196367"/>
    <lineage>
        <taxon>Bacteria</taxon>
        <taxon>Pseudomonadati</taxon>
        <taxon>Pseudomonadota</taxon>
        <taxon>Betaproteobacteria</taxon>
        <taxon>Burkholderiales</taxon>
        <taxon>Burkholderiaceae</taxon>
        <taxon>Caballeronia</taxon>
    </lineage>
</organism>
<feature type="region of interest" description="Disordered" evidence="1">
    <location>
        <begin position="321"/>
        <end position="345"/>
    </location>
</feature>
<feature type="compositionally biased region" description="Pro residues" evidence="1">
    <location>
        <begin position="476"/>
        <end position="485"/>
    </location>
</feature>
<dbReference type="AlphaFoldDB" id="A0A242MPG1"/>
<name>A0A242MPG1_CABSO</name>
<comment type="caution">
    <text evidence="3">The sequence shown here is derived from an EMBL/GenBank/DDBJ whole genome shotgun (WGS) entry which is preliminary data.</text>
</comment>
<feature type="compositionally biased region" description="Polar residues" evidence="1">
    <location>
        <begin position="208"/>
        <end position="217"/>
    </location>
</feature>
<dbReference type="InterPro" id="IPR040677">
    <property type="entry name" value="LPD7"/>
</dbReference>
<feature type="compositionally biased region" description="Basic and acidic residues" evidence="1">
    <location>
        <begin position="249"/>
        <end position="261"/>
    </location>
</feature>
<feature type="region of interest" description="Disordered" evidence="1">
    <location>
        <begin position="696"/>
        <end position="725"/>
    </location>
</feature>
<feature type="region of interest" description="Disordered" evidence="1">
    <location>
        <begin position="1"/>
        <end position="25"/>
    </location>
</feature>
<reference evidence="3 4" key="1">
    <citation type="submission" date="2017-03" db="EMBL/GenBank/DDBJ databases">
        <title>Genome analysis of strain PAMC 26577.</title>
        <authorList>
            <person name="Oh H.-M."/>
            <person name="Yang J.-A."/>
        </authorList>
    </citation>
    <scope>NUCLEOTIDE SEQUENCE [LARGE SCALE GENOMIC DNA]</scope>
    <source>
        <strain evidence="3 4">PAMC 26577</strain>
    </source>
</reference>
<proteinExistence type="predicted"/>
<feature type="compositionally biased region" description="Polar residues" evidence="1">
    <location>
        <begin position="489"/>
        <end position="498"/>
    </location>
</feature>
<feature type="compositionally biased region" description="Basic and acidic residues" evidence="1">
    <location>
        <begin position="439"/>
        <end position="450"/>
    </location>
</feature>
<evidence type="ECO:0000256" key="1">
    <source>
        <dbReference type="SAM" id="MobiDB-lite"/>
    </source>
</evidence>
<protein>
    <submittedName>
        <fullName evidence="3">IncQ plasmid conjugative transfer DNA primase TraO</fullName>
    </submittedName>
</protein>
<evidence type="ECO:0000313" key="4">
    <source>
        <dbReference type="Proteomes" id="UP000195221"/>
    </source>
</evidence>
<feature type="domain" description="Large polyvalent protein-associated" evidence="2">
    <location>
        <begin position="305"/>
        <end position="406"/>
    </location>
</feature>
<sequence length="725" mass="78013">MAENKPIDSSRAGHDASKEASDASEITAIKAARDAFFARARDGRAMPEPSSPEVLRASTATPTVRAAGLTAQGVGRAPSNVSEPIKAPEERIASRHSGDGMLAVGVLSDLGSERAYRVWASGDSEDLKLIADPQVREKAFETIVDNMHMPQYREALSQVDYGLEREALRTFNARSDIKVESPTSAANSAAQAPAAVTPVSAPADLSAAATTVSTPQAPNAAHDSEAVEENAIEAVPAPTRQILPNQVPDSEKRREAEEKIPRRNAGARLLDAFTRSLVGRERTGSANEISSPAVMTKDGYAVPEAIASRYVVRDGDFWRFDEKDPSNADKHEPKFTDKGPRLATREDDRGTAADMVTVAQAKGWQQITLKGSEPFRRNAWMEAQLAGIKTHGFEPKEQDRAMLEAARRELDTLTITAGQRVPDASRPQSPPTAAPTTELRAKQPPERRVDNLSAAASTAAAPVDTLSQAASASPATPTPSEPTAPTPSVRSTEPTAISASAEPIVPEIRPAPVQPNQNVLLAHGAAPYKHDKDNADSYYVSYRESDGATKTVWGKDLERAIRDSGAESGDALTLENLGSRPVTVNRSIKDTEGKVVGVEQIETRLNIWDIQKQERQSPDAQDSTAYAMNVAGLREQVEKALAGQPDNVVREVMDRLAERLQAGIAVQTEQHKAPSPARDLKLAIDTRLAQVDVDREARQAIAQAPKPQRNPERDVAKQTAPSVAR</sequence>
<feature type="region of interest" description="Disordered" evidence="1">
    <location>
        <begin position="207"/>
        <end position="226"/>
    </location>
</feature>
<feature type="compositionally biased region" description="Low complexity" evidence="1">
    <location>
        <begin position="453"/>
        <end position="475"/>
    </location>
</feature>
<evidence type="ECO:0000313" key="3">
    <source>
        <dbReference type="EMBL" id="OTP73209.1"/>
    </source>
</evidence>
<evidence type="ECO:0000259" key="2">
    <source>
        <dbReference type="Pfam" id="PF18821"/>
    </source>
</evidence>
<feature type="region of interest" description="Disordered" evidence="1">
    <location>
        <begin position="232"/>
        <end position="263"/>
    </location>
</feature>
<gene>
    <name evidence="3" type="ORF">PAMC26577_18880</name>
</gene>
<feature type="compositionally biased region" description="Basic and acidic residues" evidence="1">
    <location>
        <begin position="1"/>
        <end position="21"/>
    </location>
</feature>
<dbReference type="Proteomes" id="UP000195221">
    <property type="component" value="Unassembled WGS sequence"/>
</dbReference>
<feature type="region of interest" description="Disordered" evidence="1">
    <location>
        <begin position="415"/>
        <end position="504"/>
    </location>
</feature>
<accession>A0A242MPG1</accession>